<feature type="region of interest" description="Disordered" evidence="1">
    <location>
        <begin position="337"/>
        <end position="470"/>
    </location>
</feature>
<dbReference type="GeneID" id="119868543"/>
<dbReference type="PANTHER" id="PTHR23095:SF40">
    <property type="entry name" value="PARANEOPLASTIC ANTIGEN-LIKE PROTEIN 6A"/>
    <property type="match status" value="1"/>
</dbReference>
<dbReference type="OrthoDB" id="115435at2759"/>
<dbReference type="InterPro" id="IPR048271">
    <property type="entry name" value="PNMA_N"/>
</dbReference>
<dbReference type="InterPro" id="IPR026523">
    <property type="entry name" value="PNMA"/>
</dbReference>
<reference evidence="4" key="1">
    <citation type="submission" date="2020-03" db="EMBL/GenBank/DDBJ databases">
        <title>Long-read based genome assembly of a Labrador retriever dog.</title>
        <authorList>
            <person name="Eory L."/>
            <person name="Zhang W."/>
            <person name="Schoenebeck J."/>
        </authorList>
    </citation>
    <scope>NUCLEOTIDE SEQUENCE [LARGE SCALE GENOMIC DNA]</scope>
    <source>
        <strain evidence="4">Labrador retriever</strain>
    </source>
</reference>
<feature type="domain" description="Paraneoplastic antigen Ma-like N-terminal" evidence="3">
    <location>
        <begin position="1"/>
        <end position="92"/>
    </location>
</feature>
<sequence>MAVTMLQDWCRWMGVSARRGLLILGIPEDCDEAELQESLEAALWPMGHFTVLGKVFREEDNATAALVELDREVNYALVPREIPGTGGPWNVVFVPRCSGDEFLSRVFHFLEQQGQTVESVAGALGLGLRRVCWLRSVSQAVQPWVETMRYQRLGVFSGRDQPALGEESFEAWLHHTADMLHVWQGVSEREKKRRRLMEGLRGTALQLVHGLLAENPARTAQDCLAALIQVFGDNESQATLRVKCLTAQQHSGERLSAFVLRLEVLLQKAIEKGALARASADHVRLRQVLTRANLTEPLDEALRKLRMVGRSPSFLEMLGLVRESEAWEASLARSERAQAEERAGAQTNAQADARADAKAEDDKVDEKEQEQQEREREREEEDDSDDRDAVPAGLGQARPSEAPGGPTPAQMGAASRAGPGGPGYEPEGLTRSGDREAGEPLEEGLKPIPDESGNEDGAGGLGLPKSSSGK</sequence>
<dbReference type="Pfam" id="PF20846">
    <property type="entry name" value="PNMA_N"/>
    <property type="match status" value="1"/>
</dbReference>
<reference evidence="4" key="3">
    <citation type="submission" date="2025-09" db="UniProtKB">
        <authorList>
            <consortium name="Ensembl"/>
        </authorList>
    </citation>
    <scope>IDENTIFICATION</scope>
    <source>
        <strain evidence="4">Boxer</strain>
    </source>
</reference>
<dbReference type="AlphaFoldDB" id="A0A8I3PRM6"/>
<gene>
    <name evidence="4" type="primary">LOC119868543</name>
</gene>
<evidence type="ECO:0000259" key="2">
    <source>
        <dbReference type="Pfam" id="PF14893"/>
    </source>
</evidence>
<evidence type="ECO:0000259" key="3">
    <source>
        <dbReference type="Pfam" id="PF20846"/>
    </source>
</evidence>
<proteinExistence type="predicted"/>
<protein>
    <recommendedName>
        <fullName evidence="6">PNMA family member 6A</fullName>
    </recommendedName>
</protein>
<feature type="domain" description="Paraneoplastic antigen Ma-like C-terminal" evidence="2">
    <location>
        <begin position="156"/>
        <end position="318"/>
    </location>
</feature>
<evidence type="ECO:0000313" key="5">
    <source>
        <dbReference type="Proteomes" id="UP000805418"/>
    </source>
</evidence>
<dbReference type="Ensembl" id="ENSCAFT00845039902.1">
    <property type="protein sequence ID" value="ENSCAFP00845031245.1"/>
    <property type="gene ID" value="ENSCAFG00845022611.1"/>
</dbReference>
<organism evidence="4 5">
    <name type="scientific">Canis lupus familiaris</name>
    <name type="common">Dog</name>
    <name type="synonym">Canis familiaris</name>
    <dbReference type="NCBI Taxonomy" id="9615"/>
    <lineage>
        <taxon>Eukaryota</taxon>
        <taxon>Metazoa</taxon>
        <taxon>Chordata</taxon>
        <taxon>Craniata</taxon>
        <taxon>Vertebrata</taxon>
        <taxon>Euteleostomi</taxon>
        <taxon>Mammalia</taxon>
        <taxon>Eutheria</taxon>
        <taxon>Laurasiatheria</taxon>
        <taxon>Carnivora</taxon>
        <taxon>Caniformia</taxon>
        <taxon>Canidae</taxon>
        <taxon>Canis</taxon>
    </lineage>
</organism>
<name>A0A8I3PRM6_CANLF</name>
<dbReference type="PANTHER" id="PTHR23095">
    <property type="entry name" value="PARANEOPLASTIC ANTIGEN"/>
    <property type="match status" value="1"/>
</dbReference>
<feature type="compositionally biased region" description="Basic and acidic residues" evidence="1">
    <location>
        <begin position="353"/>
        <end position="377"/>
    </location>
</feature>
<dbReference type="InterPro" id="IPR048270">
    <property type="entry name" value="PNMA_C"/>
</dbReference>
<dbReference type="Proteomes" id="UP000805418">
    <property type="component" value="Chromosome X"/>
</dbReference>
<feature type="compositionally biased region" description="Basic and acidic residues" evidence="1">
    <location>
        <begin position="432"/>
        <end position="449"/>
    </location>
</feature>
<accession>A0A8I3PRM6</accession>
<evidence type="ECO:0000256" key="1">
    <source>
        <dbReference type="SAM" id="MobiDB-lite"/>
    </source>
</evidence>
<dbReference type="GeneTree" id="ENSGT01030000234522"/>
<dbReference type="Pfam" id="PF14893">
    <property type="entry name" value="PNMA"/>
    <property type="match status" value="1"/>
</dbReference>
<evidence type="ECO:0008006" key="6">
    <source>
        <dbReference type="Google" id="ProtNLM"/>
    </source>
</evidence>
<keyword evidence="5" id="KW-1185">Reference proteome</keyword>
<evidence type="ECO:0000313" key="4">
    <source>
        <dbReference type="Ensembl" id="ENSCAFP00845031245.1"/>
    </source>
</evidence>
<dbReference type="RefSeq" id="XP_038307123.1">
    <property type="nucleotide sequence ID" value="XM_038451195.1"/>
</dbReference>
<reference evidence="4" key="2">
    <citation type="submission" date="2025-08" db="UniProtKB">
        <authorList>
            <consortium name="Ensembl"/>
        </authorList>
    </citation>
    <scope>IDENTIFICATION</scope>
    <source>
        <strain evidence="4">Boxer</strain>
    </source>
</reference>